<feature type="domain" description="AbiEi antitoxin N-terminal" evidence="1">
    <location>
        <begin position="8"/>
        <end position="52"/>
    </location>
</feature>
<evidence type="ECO:0000313" key="3">
    <source>
        <dbReference type="Proteomes" id="UP000234335"/>
    </source>
</evidence>
<dbReference type="AlphaFoldDB" id="A0A2I1M6J4"/>
<reference evidence="2 3" key="1">
    <citation type="submission" date="2017-12" db="EMBL/GenBank/DDBJ databases">
        <title>Phylogenetic diversity of female urinary microbiome.</title>
        <authorList>
            <person name="Thomas-White K."/>
            <person name="Wolfe A.J."/>
        </authorList>
    </citation>
    <scope>NUCLEOTIDE SEQUENCE [LARGE SCALE GENOMIC DNA]</scope>
    <source>
        <strain evidence="2 3">UMB0119</strain>
    </source>
</reference>
<evidence type="ECO:0000313" key="2">
    <source>
        <dbReference type="EMBL" id="PKZ15738.1"/>
    </source>
</evidence>
<keyword evidence="3" id="KW-1185">Reference proteome</keyword>
<proteinExistence type="predicted"/>
<organism evidence="2 3">
    <name type="scientific">Anaerococcus octavius</name>
    <dbReference type="NCBI Taxonomy" id="54007"/>
    <lineage>
        <taxon>Bacteria</taxon>
        <taxon>Bacillati</taxon>
        <taxon>Bacillota</taxon>
        <taxon>Tissierellia</taxon>
        <taxon>Tissierellales</taxon>
        <taxon>Peptoniphilaceae</taxon>
        <taxon>Anaerococcus</taxon>
    </lineage>
</organism>
<comment type="caution">
    <text evidence="2">The sequence shown here is derived from an EMBL/GenBank/DDBJ whole genome shotgun (WGS) entry which is preliminary data.</text>
</comment>
<accession>A0A2I1M6J4</accession>
<dbReference type="EMBL" id="PKGS01000005">
    <property type="protein sequence ID" value="PKZ15738.1"/>
    <property type="molecule type" value="Genomic_DNA"/>
</dbReference>
<gene>
    <name evidence="2" type="ORF">CYJ34_06865</name>
</gene>
<protein>
    <recommendedName>
        <fullName evidence="1">AbiEi antitoxin N-terminal domain-containing protein</fullName>
    </recommendedName>
</protein>
<sequence>MSALSESILETIKSNGGTITIKEAEEKNISPKKLQRMVKQGSLERVARGLYLHPEFLEDSYYIFQHRAPKAIFSHETALYLHKLSDENPHKIIATIPSGYNTSMIKERDKYRLYYLKEDLWEKGQEKIKSPFGNLVYVYTKEMTLVQMISKLNGLDKDLVLTALKRGLKNTELDKLELLRYSKYFKCEEQMRNYLEVLI</sequence>
<dbReference type="InterPro" id="IPR025159">
    <property type="entry name" value="AbiEi_N"/>
</dbReference>
<evidence type="ECO:0000259" key="1">
    <source>
        <dbReference type="Pfam" id="PF13338"/>
    </source>
</evidence>
<dbReference type="Pfam" id="PF13338">
    <property type="entry name" value="AbiEi_4"/>
    <property type="match status" value="1"/>
</dbReference>
<name>A0A2I1M6J4_9FIRM</name>
<dbReference type="Proteomes" id="UP000234335">
    <property type="component" value="Unassembled WGS sequence"/>
</dbReference>
<dbReference type="RefSeq" id="WP_101540560.1">
    <property type="nucleotide sequence ID" value="NZ_PKGS01000005.1"/>
</dbReference>